<dbReference type="InterPro" id="IPR008927">
    <property type="entry name" value="6-PGluconate_DH-like_C_sf"/>
</dbReference>
<dbReference type="AlphaFoldDB" id="A0A916RMC9"/>
<comment type="caution">
    <text evidence="4">The sequence shown here is derived from an EMBL/GenBank/DDBJ whole genome shotgun (WGS) entry which is preliminary data.</text>
</comment>
<protein>
    <submittedName>
        <fullName evidence="4">Mannitol dehydrogenase</fullName>
    </submittedName>
</protein>
<dbReference type="PRINTS" id="PR00084">
    <property type="entry name" value="MTLDHDRGNASE"/>
</dbReference>
<evidence type="ECO:0000313" key="4">
    <source>
        <dbReference type="EMBL" id="GGA62008.1"/>
    </source>
</evidence>
<feature type="domain" description="Mannitol dehydrogenase N-terminal" evidence="2">
    <location>
        <begin position="27"/>
        <end position="275"/>
    </location>
</feature>
<dbReference type="EMBL" id="BMKB01000008">
    <property type="protein sequence ID" value="GGA62008.1"/>
    <property type="molecule type" value="Genomic_DNA"/>
</dbReference>
<dbReference type="Gene3D" id="3.40.50.720">
    <property type="entry name" value="NAD(P)-binding Rossmann-like Domain"/>
    <property type="match status" value="1"/>
</dbReference>
<evidence type="ECO:0000256" key="1">
    <source>
        <dbReference type="ARBA" id="ARBA00023002"/>
    </source>
</evidence>
<dbReference type="SUPFAM" id="SSF48179">
    <property type="entry name" value="6-phosphogluconate dehydrogenase C-terminal domain-like"/>
    <property type="match status" value="1"/>
</dbReference>
<accession>A0A916RMC9</accession>
<dbReference type="InterPro" id="IPR000669">
    <property type="entry name" value="Mannitol_DH"/>
</dbReference>
<keyword evidence="5" id="KW-1185">Reference proteome</keyword>
<gene>
    <name evidence="4" type="ORF">GCM10011499_35400</name>
</gene>
<organism evidence="4 5">
    <name type="scientific">Pelagibacterium lentulum</name>
    <dbReference type="NCBI Taxonomy" id="2029865"/>
    <lineage>
        <taxon>Bacteria</taxon>
        <taxon>Pseudomonadati</taxon>
        <taxon>Pseudomonadota</taxon>
        <taxon>Alphaproteobacteria</taxon>
        <taxon>Hyphomicrobiales</taxon>
        <taxon>Devosiaceae</taxon>
        <taxon>Pelagibacterium</taxon>
    </lineage>
</organism>
<dbReference type="RefSeq" id="WP_206513458.1">
    <property type="nucleotide sequence ID" value="NZ_BMKB01000008.1"/>
</dbReference>
<feature type="domain" description="Mannitol dehydrogenase C-terminal" evidence="3">
    <location>
        <begin position="283"/>
        <end position="428"/>
    </location>
</feature>
<sequence>MEHLSANSKLPDSVTSAGYAPDRHGVGIVHLGLGAFHRAHQAWYTDSAIAAAGGNWRILGVSLRTADAANALNLQDGRYCLIERGASRDTAQVIDALKGVLYAPEQGKELLAALSAETTRIVSLTITEKGYCRDVATGGLDRNNVSIVADLAGEKAYPVSAIGWIVKGLEARRAAGTKPFTVLSCDNLPDNGAVLRRVVLEFAEQVSSELRSWISENTSFPSTMVDRITPAQTTETRALAQRLCGYEDLAAIETEPFSQWVLEDNFCNGRPLWEKGGALFVSDIAAYETMKLRMLNGTHSMLAYAGALSDKIYVRDVMADPVLRSAVVRHMKVASRTVPPVPGVDLDSYADQLCTRFENPNIAHATRQIAMDGTQKLPQRIFAPAVEILADGLAGLAPFAFATACWMAFVVRNLATLSDPRADEIRSAIAGLQEPSDMVKAFIALPGLMPDALSGSAEWAGLVESLLVGLFDKGVQATSQTL</sequence>
<dbReference type="InterPro" id="IPR013131">
    <property type="entry name" value="Mannitol_DH_N"/>
</dbReference>
<dbReference type="PANTHER" id="PTHR43362">
    <property type="entry name" value="MANNITOL DEHYDROGENASE DSF1-RELATED"/>
    <property type="match status" value="1"/>
</dbReference>
<dbReference type="SUPFAM" id="SSF51735">
    <property type="entry name" value="NAD(P)-binding Rossmann-fold domains"/>
    <property type="match status" value="1"/>
</dbReference>
<dbReference type="InterPro" id="IPR013328">
    <property type="entry name" value="6PGD_dom2"/>
</dbReference>
<evidence type="ECO:0000259" key="2">
    <source>
        <dbReference type="Pfam" id="PF01232"/>
    </source>
</evidence>
<proteinExistence type="predicted"/>
<keyword evidence="1" id="KW-0560">Oxidoreductase</keyword>
<dbReference type="InterPro" id="IPR036291">
    <property type="entry name" value="NAD(P)-bd_dom_sf"/>
</dbReference>
<evidence type="ECO:0000313" key="5">
    <source>
        <dbReference type="Proteomes" id="UP000596977"/>
    </source>
</evidence>
<dbReference type="Proteomes" id="UP000596977">
    <property type="component" value="Unassembled WGS sequence"/>
</dbReference>
<evidence type="ECO:0000259" key="3">
    <source>
        <dbReference type="Pfam" id="PF08125"/>
    </source>
</evidence>
<dbReference type="GO" id="GO:0016616">
    <property type="term" value="F:oxidoreductase activity, acting on the CH-OH group of donors, NAD or NADP as acceptor"/>
    <property type="evidence" value="ECO:0007669"/>
    <property type="project" value="TreeGrafter"/>
</dbReference>
<dbReference type="InterPro" id="IPR050988">
    <property type="entry name" value="Mannitol_DH/Oxidoreductase"/>
</dbReference>
<dbReference type="Pfam" id="PF08125">
    <property type="entry name" value="Mannitol_dh_C"/>
    <property type="match status" value="1"/>
</dbReference>
<name>A0A916RMC9_9HYPH</name>
<dbReference type="Pfam" id="PF01232">
    <property type="entry name" value="Mannitol_dh"/>
    <property type="match status" value="1"/>
</dbReference>
<dbReference type="Gene3D" id="1.10.1040.10">
    <property type="entry name" value="N-(1-d-carboxylethyl)-l-norvaline Dehydrogenase, domain 2"/>
    <property type="match status" value="1"/>
</dbReference>
<dbReference type="InterPro" id="IPR013118">
    <property type="entry name" value="Mannitol_DH_C"/>
</dbReference>
<dbReference type="PANTHER" id="PTHR43362:SF1">
    <property type="entry name" value="MANNITOL DEHYDROGENASE 2-RELATED"/>
    <property type="match status" value="1"/>
</dbReference>
<reference evidence="4 5" key="1">
    <citation type="journal article" date="2014" name="Int. J. Syst. Evol. Microbiol.">
        <title>Complete genome sequence of Corynebacterium casei LMG S-19264T (=DSM 44701T), isolated from a smear-ripened cheese.</title>
        <authorList>
            <consortium name="US DOE Joint Genome Institute (JGI-PGF)"/>
            <person name="Walter F."/>
            <person name="Albersmeier A."/>
            <person name="Kalinowski J."/>
            <person name="Ruckert C."/>
        </authorList>
    </citation>
    <scope>NUCLEOTIDE SEQUENCE [LARGE SCALE GENOMIC DNA]</scope>
    <source>
        <strain evidence="4 5">CGMCC 1.15896</strain>
    </source>
</reference>